<reference evidence="7 8" key="1">
    <citation type="submission" date="2018-08" db="EMBL/GenBank/DDBJ databases">
        <title>Draft genome of the lignicolous fungus Coniochaeta pulveracea.</title>
        <authorList>
            <person name="Borstlap C.J."/>
            <person name="De Witt R.N."/>
            <person name="Botha A."/>
            <person name="Volschenk H."/>
        </authorList>
    </citation>
    <scope>NUCLEOTIDE SEQUENCE [LARGE SCALE GENOMIC DNA]</scope>
    <source>
        <strain evidence="7 8">CAB683</strain>
    </source>
</reference>
<dbReference type="Pfam" id="PF07690">
    <property type="entry name" value="MFS_1"/>
    <property type="match status" value="1"/>
</dbReference>
<dbReference type="PANTHER" id="PTHR23502:SF160">
    <property type="entry name" value="MAJOR FACILITATOR SUPERFAMILY (MFS) PROFILE DOMAIN-CONTAINING PROTEIN-RELATED"/>
    <property type="match status" value="1"/>
</dbReference>
<dbReference type="AlphaFoldDB" id="A0A420Y7E3"/>
<evidence type="ECO:0000256" key="1">
    <source>
        <dbReference type="ARBA" id="ARBA00004141"/>
    </source>
</evidence>
<keyword evidence="4 5" id="KW-0472">Membrane</keyword>
<evidence type="ECO:0000313" key="8">
    <source>
        <dbReference type="Proteomes" id="UP000275385"/>
    </source>
</evidence>
<feature type="transmembrane region" description="Helical" evidence="5">
    <location>
        <begin position="96"/>
        <end position="115"/>
    </location>
</feature>
<feature type="transmembrane region" description="Helical" evidence="5">
    <location>
        <begin position="489"/>
        <end position="511"/>
    </location>
</feature>
<dbReference type="Proteomes" id="UP000275385">
    <property type="component" value="Unassembled WGS sequence"/>
</dbReference>
<dbReference type="Gene3D" id="1.20.1250.20">
    <property type="entry name" value="MFS general substrate transporter like domains"/>
    <property type="match status" value="1"/>
</dbReference>
<feature type="transmembrane region" description="Helical" evidence="5">
    <location>
        <begin position="59"/>
        <end position="84"/>
    </location>
</feature>
<dbReference type="GO" id="GO:0005886">
    <property type="term" value="C:plasma membrane"/>
    <property type="evidence" value="ECO:0007669"/>
    <property type="project" value="TreeGrafter"/>
</dbReference>
<feature type="transmembrane region" description="Helical" evidence="5">
    <location>
        <begin position="214"/>
        <end position="234"/>
    </location>
</feature>
<sequence>MGAAIKHDYHSHAHEAGVPGTVDLNVVDGEESHYGQALFPVPSADPNDPLQWPSFKKNMILACCAIYSFLGNSSLLGPSVYIGIFVEQFGVDPNTAAGLINYPNLAYGFGSLLLVPMYQKFGRRPVMLGSLILYAAGLIGASQCTTYSTLMGTRIIHAFGSGVCEALPAQLVNDIFFLHERGKKLGWYTAALCLGATGPLYAGYMLAGGYSWTLFFYVEFAFAVALLIVSFFFVEESMYKRVAPPTLEAHSEGNSDVESKGNGTMHQLSNVETNMVVPPRKSLAQQLKPWSGIDPEAPFFSTMWRAFTLLLVPQVLWVITTYGIYIGLGALTFNFIFPAKIVAPPYNWSETNSGLIAVATMIGYFLALPLLPASDRIAARSTLKNKGIREAEMRLPVLLPAMIIAPAGLILFGMAAEKGLHWIAYFIGVGMVQWSSYFYFTLTLAYAMDSHNSNLSEMLIIMNIGKQAISFGLGLELLNWILSTGYAKVIAGAFTAVLLLNNLVVLVFLAWGKKIRVLLANTWLTRLHARRVVAGESH</sequence>
<gene>
    <name evidence="7" type="ORF">DL546_006449</name>
</gene>
<feature type="transmembrane region" description="Helical" evidence="5">
    <location>
        <begin position="395"/>
        <end position="416"/>
    </location>
</feature>
<feature type="domain" description="Major facilitator superfamily (MFS) profile" evidence="6">
    <location>
        <begin position="58"/>
        <end position="514"/>
    </location>
</feature>
<protein>
    <recommendedName>
        <fullName evidence="6">Major facilitator superfamily (MFS) profile domain-containing protein</fullName>
    </recommendedName>
</protein>
<dbReference type="STRING" id="177199.A0A420Y7E3"/>
<dbReference type="InterPro" id="IPR036259">
    <property type="entry name" value="MFS_trans_sf"/>
</dbReference>
<evidence type="ECO:0000256" key="2">
    <source>
        <dbReference type="ARBA" id="ARBA00022692"/>
    </source>
</evidence>
<comment type="subcellular location">
    <subcellularLocation>
        <location evidence="1">Membrane</location>
        <topology evidence="1">Multi-pass membrane protein</topology>
    </subcellularLocation>
</comment>
<keyword evidence="3 5" id="KW-1133">Transmembrane helix</keyword>
<dbReference type="GO" id="GO:0022857">
    <property type="term" value="F:transmembrane transporter activity"/>
    <property type="evidence" value="ECO:0007669"/>
    <property type="project" value="InterPro"/>
</dbReference>
<feature type="transmembrane region" description="Helical" evidence="5">
    <location>
        <begin position="422"/>
        <end position="447"/>
    </location>
</feature>
<keyword evidence="2 5" id="KW-0812">Transmembrane</keyword>
<dbReference type="OrthoDB" id="268400at2759"/>
<evidence type="ECO:0000256" key="4">
    <source>
        <dbReference type="ARBA" id="ARBA00023136"/>
    </source>
</evidence>
<evidence type="ECO:0000313" key="7">
    <source>
        <dbReference type="EMBL" id="RKU43757.1"/>
    </source>
</evidence>
<proteinExistence type="predicted"/>
<evidence type="ECO:0000256" key="3">
    <source>
        <dbReference type="ARBA" id="ARBA00022989"/>
    </source>
</evidence>
<dbReference type="InterPro" id="IPR011701">
    <property type="entry name" value="MFS"/>
</dbReference>
<accession>A0A420Y7E3</accession>
<dbReference type="SUPFAM" id="SSF103473">
    <property type="entry name" value="MFS general substrate transporter"/>
    <property type="match status" value="1"/>
</dbReference>
<keyword evidence="8" id="KW-1185">Reference proteome</keyword>
<dbReference type="EMBL" id="QVQW01000039">
    <property type="protein sequence ID" value="RKU43757.1"/>
    <property type="molecule type" value="Genomic_DNA"/>
</dbReference>
<name>A0A420Y7E3_9PEZI</name>
<dbReference type="PANTHER" id="PTHR23502">
    <property type="entry name" value="MAJOR FACILITATOR SUPERFAMILY"/>
    <property type="match status" value="1"/>
</dbReference>
<comment type="caution">
    <text evidence="7">The sequence shown here is derived from an EMBL/GenBank/DDBJ whole genome shotgun (WGS) entry which is preliminary data.</text>
</comment>
<evidence type="ECO:0000256" key="5">
    <source>
        <dbReference type="SAM" id="Phobius"/>
    </source>
</evidence>
<evidence type="ECO:0000259" key="6">
    <source>
        <dbReference type="PROSITE" id="PS50850"/>
    </source>
</evidence>
<feature type="transmembrane region" description="Helical" evidence="5">
    <location>
        <begin position="459"/>
        <end position="483"/>
    </location>
</feature>
<dbReference type="InterPro" id="IPR020846">
    <property type="entry name" value="MFS_dom"/>
</dbReference>
<feature type="transmembrane region" description="Helical" evidence="5">
    <location>
        <begin position="185"/>
        <end position="202"/>
    </location>
</feature>
<dbReference type="PROSITE" id="PS50850">
    <property type="entry name" value="MFS"/>
    <property type="match status" value="1"/>
</dbReference>
<organism evidence="7 8">
    <name type="scientific">Coniochaeta pulveracea</name>
    <dbReference type="NCBI Taxonomy" id="177199"/>
    <lineage>
        <taxon>Eukaryota</taxon>
        <taxon>Fungi</taxon>
        <taxon>Dikarya</taxon>
        <taxon>Ascomycota</taxon>
        <taxon>Pezizomycotina</taxon>
        <taxon>Sordariomycetes</taxon>
        <taxon>Sordariomycetidae</taxon>
        <taxon>Coniochaetales</taxon>
        <taxon>Coniochaetaceae</taxon>
        <taxon>Coniochaeta</taxon>
    </lineage>
</organism>
<feature type="transmembrane region" description="Helical" evidence="5">
    <location>
        <begin position="309"/>
        <end position="333"/>
    </location>
</feature>
<feature type="transmembrane region" description="Helical" evidence="5">
    <location>
        <begin position="353"/>
        <end position="374"/>
    </location>
</feature>